<protein>
    <submittedName>
        <fullName evidence="1">Uncharacterized protein</fullName>
    </submittedName>
</protein>
<comment type="caution">
    <text evidence="1">The sequence shown here is derived from an EMBL/GenBank/DDBJ whole genome shotgun (WGS) entry which is preliminary data.</text>
</comment>
<dbReference type="Proteomes" id="UP000299102">
    <property type="component" value="Unassembled WGS sequence"/>
</dbReference>
<keyword evidence="2" id="KW-1185">Reference proteome</keyword>
<name>A0A4C1YI01_EUMVA</name>
<sequence length="213" mass="23406">MSWDRLRNVVPEVRCKCFQFIQVRTSSINSPVARLELGKLGKGLRQEAGEKAVQKIPQCIPCPRGRSCGRQLADSARREWGGGGGETAHRDKYTLNKRVMVEILTAGELSMPIEEWVARTQTVTGFGRRAYHIAGIARSNYFRIMGDVTFRESRSRGDTVPIKSERGRGYVVCAPATPLRIMCAVFCSGECATASLALQGTVSDCLARALPPS</sequence>
<evidence type="ECO:0000313" key="2">
    <source>
        <dbReference type="Proteomes" id="UP000299102"/>
    </source>
</evidence>
<accession>A0A4C1YI01</accession>
<dbReference type="EMBL" id="BGZK01001228">
    <property type="protein sequence ID" value="GBP74913.1"/>
    <property type="molecule type" value="Genomic_DNA"/>
</dbReference>
<proteinExistence type="predicted"/>
<dbReference type="AlphaFoldDB" id="A0A4C1YI01"/>
<reference evidence="1 2" key="1">
    <citation type="journal article" date="2019" name="Commun. Biol.">
        <title>The bagworm genome reveals a unique fibroin gene that provides high tensile strength.</title>
        <authorList>
            <person name="Kono N."/>
            <person name="Nakamura H."/>
            <person name="Ohtoshi R."/>
            <person name="Tomita M."/>
            <person name="Numata K."/>
            <person name="Arakawa K."/>
        </authorList>
    </citation>
    <scope>NUCLEOTIDE SEQUENCE [LARGE SCALE GENOMIC DNA]</scope>
</reference>
<organism evidence="1 2">
    <name type="scientific">Eumeta variegata</name>
    <name type="common">Bagworm moth</name>
    <name type="synonym">Eumeta japonica</name>
    <dbReference type="NCBI Taxonomy" id="151549"/>
    <lineage>
        <taxon>Eukaryota</taxon>
        <taxon>Metazoa</taxon>
        <taxon>Ecdysozoa</taxon>
        <taxon>Arthropoda</taxon>
        <taxon>Hexapoda</taxon>
        <taxon>Insecta</taxon>
        <taxon>Pterygota</taxon>
        <taxon>Neoptera</taxon>
        <taxon>Endopterygota</taxon>
        <taxon>Lepidoptera</taxon>
        <taxon>Glossata</taxon>
        <taxon>Ditrysia</taxon>
        <taxon>Tineoidea</taxon>
        <taxon>Psychidae</taxon>
        <taxon>Oiketicinae</taxon>
        <taxon>Eumeta</taxon>
    </lineage>
</organism>
<gene>
    <name evidence="1" type="ORF">EVAR_36099_1</name>
</gene>
<evidence type="ECO:0000313" key="1">
    <source>
        <dbReference type="EMBL" id="GBP74913.1"/>
    </source>
</evidence>